<feature type="transmembrane region" description="Helical" evidence="2">
    <location>
        <begin position="162"/>
        <end position="187"/>
    </location>
</feature>
<evidence type="ECO:0000313" key="4">
    <source>
        <dbReference type="EnsemblMetazoa" id="HelroP170105"/>
    </source>
</evidence>
<reference evidence="4" key="3">
    <citation type="submission" date="2015-06" db="UniProtKB">
        <authorList>
            <consortium name="EnsemblMetazoa"/>
        </authorList>
    </citation>
    <scope>IDENTIFICATION</scope>
</reference>
<organism evidence="4 5">
    <name type="scientific">Helobdella robusta</name>
    <name type="common">Californian leech</name>
    <dbReference type="NCBI Taxonomy" id="6412"/>
    <lineage>
        <taxon>Eukaryota</taxon>
        <taxon>Metazoa</taxon>
        <taxon>Spiralia</taxon>
        <taxon>Lophotrochozoa</taxon>
        <taxon>Annelida</taxon>
        <taxon>Clitellata</taxon>
        <taxon>Hirudinea</taxon>
        <taxon>Rhynchobdellida</taxon>
        <taxon>Glossiphoniidae</taxon>
        <taxon>Helobdella</taxon>
    </lineage>
</organism>
<dbReference type="HOGENOM" id="CLU_1108110_0_0_1"/>
<evidence type="ECO:0000313" key="3">
    <source>
        <dbReference type="EMBL" id="ESO07561.1"/>
    </source>
</evidence>
<proteinExistence type="predicted"/>
<keyword evidence="5" id="KW-1185">Reference proteome</keyword>
<evidence type="ECO:0000256" key="1">
    <source>
        <dbReference type="SAM" id="MobiDB-lite"/>
    </source>
</evidence>
<dbReference type="InParanoid" id="T1F2M7"/>
<gene>
    <name evidence="4" type="primary">20203076</name>
    <name evidence="3" type="ORF">HELRODRAFT_170105</name>
</gene>
<reference evidence="3 5" key="2">
    <citation type="journal article" date="2013" name="Nature">
        <title>Insights into bilaterian evolution from three spiralian genomes.</title>
        <authorList>
            <person name="Simakov O."/>
            <person name="Marletaz F."/>
            <person name="Cho S.J."/>
            <person name="Edsinger-Gonzales E."/>
            <person name="Havlak P."/>
            <person name="Hellsten U."/>
            <person name="Kuo D.H."/>
            <person name="Larsson T."/>
            <person name="Lv J."/>
            <person name="Arendt D."/>
            <person name="Savage R."/>
            <person name="Osoegawa K."/>
            <person name="de Jong P."/>
            <person name="Grimwood J."/>
            <person name="Chapman J.A."/>
            <person name="Shapiro H."/>
            <person name="Aerts A."/>
            <person name="Otillar R.P."/>
            <person name="Terry A.Y."/>
            <person name="Boore J.L."/>
            <person name="Grigoriev I.V."/>
            <person name="Lindberg D.R."/>
            <person name="Seaver E.C."/>
            <person name="Weisblat D.A."/>
            <person name="Putnam N.H."/>
            <person name="Rokhsar D.S."/>
        </authorList>
    </citation>
    <scope>NUCLEOTIDE SEQUENCE</scope>
</reference>
<dbReference type="CTD" id="20203076"/>
<evidence type="ECO:0000256" key="2">
    <source>
        <dbReference type="SAM" id="Phobius"/>
    </source>
</evidence>
<dbReference type="EMBL" id="AMQM01003473">
    <property type="status" value="NOT_ANNOTATED_CDS"/>
    <property type="molecule type" value="Genomic_DNA"/>
</dbReference>
<keyword evidence="2" id="KW-0472">Membrane</keyword>
<dbReference type="KEGG" id="hro:HELRODRAFT_170105"/>
<dbReference type="AlphaFoldDB" id="T1F2M7"/>
<feature type="region of interest" description="Disordered" evidence="1">
    <location>
        <begin position="225"/>
        <end position="251"/>
    </location>
</feature>
<keyword evidence="2" id="KW-1133">Transmembrane helix</keyword>
<protein>
    <submittedName>
        <fullName evidence="3 4">Uncharacterized protein</fullName>
    </submittedName>
</protein>
<dbReference type="EMBL" id="KB096183">
    <property type="protein sequence ID" value="ESO07561.1"/>
    <property type="molecule type" value="Genomic_DNA"/>
</dbReference>
<dbReference type="RefSeq" id="XP_009014172.1">
    <property type="nucleotide sequence ID" value="XM_009015924.1"/>
</dbReference>
<keyword evidence="2" id="KW-0812">Transmembrane</keyword>
<dbReference type="EnsemblMetazoa" id="HelroT170105">
    <property type="protein sequence ID" value="HelroP170105"/>
    <property type="gene ID" value="HelroG170105"/>
</dbReference>
<dbReference type="Proteomes" id="UP000015101">
    <property type="component" value="Unassembled WGS sequence"/>
</dbReference>
<name>T1F2M7_HELRO</name>
<reference evidence="5" key="1">
    <citation type="submission" date="2012-12" db="EMBL/GenBank/DDBJ databases">
        <authorList>
            <person name="Hellsten U."/>
            <person name="Grimwood J."/>
            <person name="Chapman J.A."/>
            <person name="Shapiro H."/>
            <person name="Aerts A."/>
            <person name="Otillar R.P."/>
            <person name="Terry A.Y."/>
            <person name="Boore J.L."/>
            <person name="Simakov O."/>
            <person name="Marletaz F."/>
            <person name="Cho S.-J."/>
            <person name="Edsinger-Gonzales E."/>
            <person name="Havlak P."/>
            <person name="Kuo D.-H."/>
            <person name="Larsson T."/>
            <person name="Lv J."/>
            <person name="Arendt D."/>
            <person name="Savage R."/>
            <person name="Osoegawa K."/>
            <person name="de Jong P."/>
            <person name="Lindberg D.R."/>
            <person name="Seaver E.C."/>
            <person name="Weisblat D.A."/>
            <person name="Putnam N.H."/>
            <person name="Grigoriev I.V."/>
            <person name="Rokhsar D.S."/>
        </authorList>
    </citation>
    <scope>NUCLEOTIDE SEQUENCE</scope>
</reference>
<feature type="compositionally biased region" description="Polar residues" evidence="1">
    <location>
        <begin position="225"/>
        <end position="240"/>
    </location>
</feature>
<dbReference type="GeneID" id="20203076"/>
<accession>T1F2M7</accession>
<sequence>MAQKIKTDKTPNRRIRCRWKERCLENKSDNKEKMVLCDSKHELDINSTLYFDKKGDDGSDADDEHVDCSKEIPPRDSTQFNFSKTLFEKDENSKLSKSLVPSNDDSQSFSTIPSNHPLPFDLVIDLEHGHATSSPSRRSNALSSNTSEVANTSKRNSLWERISIPIIIITLIAVLLIISAIIAAAIVATRRCRTRNEGTYKIEETRNYGGYEICTYSKTGLGSNKSLSGKVSGKSNTATSKSHRKDQEWYV</sequence>
<feature type="region of interest" description="Disordered" evidence="1">
    <location>
        <begin position="52"/>
        <end position="77"/>
    </location>
</feature>
<evidence type="ECO:0000313" key="5">
    <source>
        <dbReference type="Proteomes" id="UP000015101"/>
    </source>
</evidence>